<dbReference type="EMBL" id="CAACVG010015550">
    <property type="protein sequence ID" value="VEN64563.1"/>
    <property type="molecule type" value="Genomic_DNA"/>
</dbReference>
<protein>
    <submittedName>
        <fullName evidence="1">Uncharacterized protein</fullName>
    </submittedName>
</protein>
<reference evidence="1 2" key="1">
    <citation type="submission" date="2019-01" db="EMBL/GenBank/DDBJ databases">
        <authorList>
            <person name="Sayadi A."/>
        </authorList>
    </citation>
    <scope>NUCLEOTIDE SEQUENCE [LARGE SCALE GENOMIC DNA]</scope>
</reference>
<dbReference type="InterPro" id="IPR036728">
    <property type="entry name" value="PBP_GOBP_sf"/>
</dbReference>
<gene>
    <name evidence="1" type="ORF">CALMAC_LOCUS21055</name>
</gene>
<dbReference type="SUPFAM" id="SSF47565">
    <property type="entry name" value="Insect pheromone/odorant-binding proteins"/>
    <property type="match status" value="1"/>
</dbReference>
<dbReference type="Pfam" id="PF01395">
    <property type="entry name" value="PBP_GOBP"/>
    <property type="match status" value="1"/>
</dbReference>
<proteinExistence type="predicted"/>
<dbReference type="Gene3D" id="1.10.238.20">
    <property type="entry name" value="Pheromone/general odorant binding protein domain"/>
    <property type="match status" value="1"/>
</dbReference>
<evidence type="ECO:0000313" key="1">
    <source>
        <dbReference type="EMBL" id="VEN64563.1"/>
    </source>
</evidence>
<dbReference type="OrthoDB" id="8183628at2759"/>
<organism evidence="1 2">
    <name type="scientific">Callosobruchus maculatus</name>
    <name type="common">Southern cowpea weevil</name>
    <name type="synonym">Pulse bruchid</name>
    <dbReference type="NCBI Taxonomy" id="64391"/>
    <lineage>
        <taxon>Eukaryota</taxon>
        <taxon>Metazoa</taxon>
        <taxon>Ecdysozoa</taxon>
        <taxon>Arthropoda</taxon>
        <taxon>Hexapoda</taxon>
        <taxon>Insecta</taxon>
        <taxon>Pterygota</taxon>
        <taxon>Neoptera</taxon>
        <taxon>Endopterygota</taxon>
        <taxon>Coleoptera</taxon>
        <taxon>Polyphaga</taxon>
        <taxon>Cucujiformia</taxon>
        <taxon>Chrysomeloidea</taxon>
        <taxon>Chrysomelidae</taxon>
        <taxon>Bruchinae</taxon>
        <taxon>Bruchini</taxon>
        <taxon>Callosobruchus</taxon>
    </lineage>
</organism>
<sequence length="87" mass="9978">MRSKLRFYQCLLQCVYRKMKAVYTEGISQKEYVLATVQAVDKCLTNAKKAHLDSPESLEDQKKSCDIAYDVFDCISDEIGKYCGHTL</sequence>
<dbReference type="Proteomes" id="UP000410492">
    <property type="component" value="Unassembled WGS sequence"/>
</dbReference>
<dbReference type="InterPro" id="IPR006170">
    <property type="entry name" value="PBP/GOBP"/>
</dbReference>
<dbReference type="AlphaFoldDB" id="A0A653DWH3"/>
<accession>A0A653DWH3</accession>
<name>A0A653DWH3_CALMS</name>
<dbReference type="GO" id="GO:0005549">
    <property type="term" value="F:odorant binding"/>
    <property type="evidence" value="ECO:0007669"/>
    <property type="project" value="InterPro"/>
</dbReference>
<keyword evidence="2" id="KW-1185">Reference proteome</keyword>
<evidence type="ECO:0000313" key="2">
    <source>
        <dbReference type="Proteomes" id="UP000410492"/>
    </source>
</evidence>